<protein>
    <submittedName>
        <fullName evidence="5">Uncharacterized protein</fullName>
    </submittedName>
</protein>
<dbReference type="NCBIfam" id="NF045778">
    <property type="entry name" value="gas_vesic_GvpL"/>
    <property type="match status" value="1"/>
</dbReference>
<comment type="similarity">
    <text evidence="3">Belongs to the gas vesicle GvpF/GvpL family.</text>
</comment>
<dbReference type="EMBL" id="BLRV01000067">
    <property type="protein sequence ID" value="GFP21596.1"/>
    <property type="molecule type" value="Genomic_DNA"/>
</dbReference>
<keyword evidence="1" id="KW-0304">Gas vesicle</keyword>
<accession>A0A6V8NT11</accession>
<dbReference type="PANTHER" id="PTHR36852">
    <property type="entry name" value="PROTEIN GVPL 2"/>
    <property type="match status" value="1"/>
</dbReference>
<evidence type="ECO:0000256" key="1">
    <source>
        <dbReference type="ARBA" id="ARBA00022987"/>
    </source>
</evidence>
<gene>
    <name evidence="5" type="ORF">HKBW3S06_00823</name>
</gene>
<dbReference type="AlphaFoldDB" id="A0A6V8NT11"/>
<dbReference type="GO" id="GO:0031411">
    <property type="term" value="C:gas vesicle"/>
    <property type="evidence" value="ECO:0007669"/>
    <property type="project" value="UniProtKB-SubCell"/>
</dbReference>
<evidence type="ECO:0000256" key="4">
    <source>
        <dbReference type="SAM" id="MobiDB-lite"/>
    </source>
</evidence>
<dbReference type="PANTHER" id="PTHR36852:SF1">
    <property type="entry name" value="PROTEIN GVPL 2"/>
    <property type="match status" value="1"/>
</dbReference>
<feature type="region of interest" description="Disordered" evidence="4">
    <location>
        <begin position="56"/>
        <end position="78"/>
    </location>
</feature>
<evidence type="ECO:0000313" key="6">
    <source>
        <dbReference type="Proteomes" id="UP000580051"/>
    </source>
</evidence>
<dbReference type="Proteomes" id="UP000580051">
    <property type="component" value="Unassembled WGS sequence"/>
</dbReference>
<proteinExistence type="inferred from homology"/>
<dbReference type="Pfam" id="PF06386">
    <property type="entry name" value="GvpL_GvpF"/>
    <property type="match status" value="1"/>
</dbReference>
<evidence type="ECO:0000256" key="3">
    <source>
        <dbReference type="ARBA" id="ARBA00035643"/>
    </source>
</evidence>
<evidence type="ECO:0000256" key="2">
    <source>
        <dbReference type="ARBA" id="ARBA00035108"/>
    </source>
</evidence>
<comment type="subcellular location">
    <subcellularLocation>
        <location evidence="2">Gas vesicle</location>
    </subcellularLocation>
</comment>
<comment type="caution">
    <text evidence="5">The sequence shown here is derived from an EMBL/GenBank/DDBJ whole genome shotgun (WGS) entry which is preliminary data.</text>
</comment>
<dbReference type="InterPro" id="IPR009430">
    <property type="entry name" value="GvpL/GvpF"/>
</dbReference>
<organism evidence="5 6">
    <name type="scientific">Candidatus Hakubella thermalkaliphila</name>
    <dbReference type="NCBI Taxonomy" id="2754717"/>
    <lineage>
        <taxon>Bacteria</taxon>
        <taxon>Bacillati</taxon>
        <taxon>Actinomycetota</taxon>
        <taxon>Actinomycetota incertae sedis</taxon>
        <taxon>Candidatus Hakubellales</taxon>
        <taxon>Candidatus Hakubellaceae</taxon>
        <taxon>Candidatus Hakubella</taxon>
    </lineage>
</organism>
<evidence type="ECO:0000313" key="5">
    <source>
        <dbReference type="EMBL" id="GFP21596.1"/>
    </source>
</evidence>
<name>A0A6V8NT11_9ACTN</name>
<dbReference type="InterPro" id="IPR054796">
    <property type="entry name" value="Gas_vesic_GvpL"/>
</dbReference>
<reference evidence="5 6" key="1">
    <citation type="journal article" date="2020" name="Front. Microbiol.">
        <title>Single-cell genomics of novel Actinobacteria with the Wood-Ljungdahl pathway discovered in a serpentinizing system.</title>
        <authorList>
            <person name="Merino N."/>
            <person name="Kawai M."/>
            <person name="Boyd E.S."/>
            <person name="Colman D.R."/>
            <person name="McGlynn S.E."/>
            <person name="Nealson K.H."/>
            <person name="Kurokawa K."/>
            <person name="Hongoh Y."/>
        </authorList>
    </citation>
    <scope>NUCLEOTIDE SEQUENCE [LARGE SCALE GENOMIC DNA]</scope>
    <source>
        <strain evidence="5 6">S06</strain>
    </source>
</reference>
<dbReference type="GO" id="GO:0031412">
    <property type="term" value="P:gas vesicle organization"/>
    <property type="evidence" value="ECO:0007669"/>
    <property type="project" value="InterPro"/>
</dbReference>
<feature type="compositionally biased region" description="Polar residues" evidence="4">
    <location>
        <begin position="67"/>
        <end position="78"/>
    </location>
</feature>
<sequence>MKRIREIIERIVRQEIRSALADSEDIVKEAVKTSLLPELRAATRDAISRVVEDMLKESPEVEETPPLSASITPQESAGIQETELVAPPEAEISASSEVGARPKKDSDGKYLYCVAEGSERISLGKIGIEGNEVYTIPYKDLCAVVHNCPAQPYKSEDNEVVKSWIMAHQKVVDIAWEKFGTVLPLGFDTIIQGNEDTDPDENMKNWLREDYESLKEKMEKVRGKEEYGVQVFWDPKVIAHKIVQRNEEIQKLEKEMKSKPKGAAYMYKQKLERAIKKEMEAKADQYFKDFYNQTKKHVDDLQVEKTKEIDKDKQMLMNLSCLVRKDKSKELGEELEKINKMEGFSVRFTGPWPPYSFT</sequence>
<dbReference type="RefSeq" id="WP_176226711.1">
    <property type="nucleotide sequence ID" value="NZ_BLRV01000067.1"/>
</dbReference>